<dbReference type="GO" id="GO:0005886">
    <property type="term" value="C:plasma membrane"/>
    <property type="evidence" value="ECO:0007669"/>
    <property type="project" value="UniProtKB-SubCell"/>
</dbReference>
<dbReference type="Pfam" id="PF02518">
    <property type="entry name" value="HATPase_c"/>
    <property type="match status" value="1"/>
</dbReference>
<keyword evidence="11 12" id="KW-0472">Membrane</keyword>
<protein>
    <recommendedName>
        <fullName evidence="3">histidine kinase</fullName>
        <ecNumber evidence="3">2.7.13.3</ecNumber>
    </recommendedName>
</protein>
<dbReference type="SUPFAM" id="SSF47384">
    <property type="entry name" value="Homodimeric domain of signal transducing histidine kinase"/>
    <property type="match status" value="1"/>
</dbReference>
<dbReference type="GO" id="GO:0000155">
    <property type="term" value="F:phosphorelay sensor kinase activity"/>
    <property type="evidence" value="ECO:0007669"/>
    <property type="project" value="InterPro"/>
</dbReference>
<dbReference type="RefSeq" id="WP_144992448.1">
    <property type="nucleotide sequence ID" value="NZ_VNJK01000002.1"/>
</dbReference>
<evidence type="ECO:0000313" key="16">
    <source>
        <dbReference type="Proteomes" id="UP000318102"/>
    </source>
</evidence>
<evidence type="ECO:0000256" key="10">
    <source>
        <dbReference type="ARBA" id="ARBA00023012"/>
    </source>
</evidence>
<feature type="domain" description="HAMP" evidence="14">
    <location>
        <begin position="329"/>
        <end position="381"/>
    </location>
</feature>
<gene>
    <name evidence="15" type="ORF">FPZ44_18285</name>
</gene>
<feature type="domain" description="Histidine kinase" evidence="13">
    <location>
        <begin position="403"/>
        <end position="615"/>
    </location>
</feature>
<evidence type="ECO:0000256" key="4">
    <source>
        <dbReference type="ARBA" id="ARBA00022475"/>
    </source>
</evidence>
<dbReference type="SMART" id="SM00387">
    <property type="entry name" value="HATPase_c"/>
    <property type="match status" value="1"/>
</dbReference>
<dbReference type="PROSITE" id="PS50885">
    <property type="entry name" value="HAMP"/>
    <property type="match status" value="1"/>
</dbReference>
<dbReference type="FunFam" id="3.30.565.10:FF:000006">
    <property type="entry name" value="Sensor histidine kinase WalK"/>
    <property type="match status" value="1"/>
</dbReference>
<evidence type="ECO:0000256" key="9">
    <source>
        <dbReference type="ARBA" id="ARBA00022840"/>
    </source>
</evidence>
<dbReference type="InterPro" id="IPR005467">
    <property type="entry name" value="His_kinase_dom"/>
</dbReference>
<dbReference type="InterPro" id="IPR036097">
    <property type="entry name" value="HisK_dim/P_sf"/>
</dbReference>
<dbReference type="OrthoDB" id="9762826at2"/>
<comment type="subcellular location">
    <subcellularLocation>
        <location evidence="2">Cell membrane</location>
        <topology evidence="2">Multi-pass membrane protein</topology>
    </subcellularLocation>
</comment>
<evidence type="ECO:0000259" key="14">
    <source>
        <dbReference type="PROSITE" id="PS50885"/>
    </source>
</evidence>
<comment type="caution">
    <text evidence="15">The sequence shown here is derived from an EMBL/GenBank/DDBJ whole genome shotgun (WGS) entry which is preliminary data.</text>
</comment>
<dbReference type="InterPro" id="IPR004358">
    <property type="entry name" value="Sig_transdc_His_kin-like_C"/>
</dbReference>
<evidence type="ECO:0000256" key="6">
    <source>
        <dbReference type="ARBA" id="ARBA00022679"/>
    </source>
</evidence>
<keyword evidence="16" id="KW-1185">Reference proteome</keyword>
<dbReference type="CDD" id="cd06225">
    <property type="entry name" value="HAMP"/>
    <property type="match status" value="1"/>
</dbReference>
<evidence type="ECO:0000313" key="15">
    <source>
        <dbReference type="EMBL" id="TVX89705.1"/>
    </source>
</evidence>
<keyword evidence="4" id="KW-1003">Cell membrane</keyword>
<dbReference type="Gene3D" id="6.10.340.10">
    <property type="match status" value="1"/>
</dbReference>
<dbReference type="PROSITE" id="PS50109">
    <property type="entry name" value="HIS_KIN"/>
    <property type="match status" value="1"/>
</dbReference>
<dbReference type="AlphaFoldDB" id="A0A559IPZ3"/>
<feature type="transmembrane region" description="Helical" evidence="12">
    <location>
        <begin position="308"/>
        <end position="327"/>
    </location>
</feature>
<keyword evidence="6" id="KW-0808">Transferase</keyword>
<dbReference type="InterPro" id="IPR003661">
    <property type="entry name" value="HisK_dim/P_dom"/>
</dbReference>
<dbReference type="InterPro" id="IPR003660">
    <property type="entry name" value="HAMP_dom"/>
</dbReference>
<keyword evidence="9" id="KW-0067">ATP-binding</keyword>
<dbReference type="InterPro" id="IPR003594">
    <property type="entry name" value="HATPase_dom"/>
</dbReference>
<dbReference type="GO" id="GO:0005524">
    <property type="term" value="F:ATP binding"/>
    <property type="evidence" value="ECO:0007669"/>
    <property type="project" value="UniProtKB-KW"/>
</dbReference>
<dbReference type="InterPro" id="IPR050351">
    <property type="entry name" value="BphY/WalK/GraS-like"/>
</dbReference>
<evidence type="ECO:0000256" key="5">
    <source>
        <dbReference type="ARBA" id="ARBA00022553"/>
    </source>
</evidence>
<dbReference type="CDD" id="cd00082">
    <property type="entry name" value="HisKA"/>
    <property type="match status" value="1"/>
</dbReference>
<sequence length="615" mass="70869">MRVGIVWKLFFLTTALCMLILATVYVGQSFFFKQYYENRKLDDIQANIQLFERDYVNANGNTPAIQRLEQEFYRDNNTWITTLDSHGNLRGADDFYVKVKLDSYTRQSKPSEGVKYERTDGVKNVISDEIIRIPLYNLVSTEKVAADSSIFHVGSEVTVIAINKDETYVPVRIRSPDLGNYSWGNEHFGQVTDDKRVKENILNGSIVFMYGTITEIRIPEENNVSSLMYDDALFMGEIKQFQADLLQDEDAVNDMHINSMKMLDRVHNNVKYKLFIKPIRGSDSSTVYLFAMASLQPVDEAVQMLEEYYGYVIALALLLVVLVSFYYSKKIAKPLLRINSTTEKIANLDFSEQLSIRSKDEIGDLSSNINQLSQTLHSYIEQLQRDIEKEKQLENTRKEFIAGVSHELKTPLSIMKSCISILRDGVAQHKREHYFEAMVKEVDKMDLMIVDMLELAKFESGTFKMEMDVFQLDTIIAYICEQLAPELEKKQLRVHIQLIPLTVEANQLRIEQVITNFMTNAIRYTPEGEQLYILTVEEGEFIKVSIENKGVHIPPSQLDKVWDRFYRGDSSRQRIQGGTGLGLAISKNILELHHVPYGVENTEDGVQFYFYLRKC</sequence>
<evidence type="ECO:0000256" key="3">
    <source>
        <dbReference type="ARBA" id="ARBA00012438"/>
    </source>
</evidence>
<dbReference type="GO" id="GO:0016036">
    <property type="term" value="P:cellular response to phosphate starvation"/>
    <property type="evidence" value="ECO:0007669"/>
    <property type="project" value="TreeGrafter"/>
</dbReference>
<keyword evidence="12" id="KW-1133">Transmembrane helix</keyword>
<dbReference type="EC" id="2.7.13.3" evidence="3"/>
<dbReference type="EMBL" id="VNJK01000002">
    <property type="protein sequence ID" value="TVX89705.1"/>
    <property type="molecule type" value="Genomic_DNA"/>
</dbReference>
<keyword evidence="7" id="KW-0547">Nucleotide-binding</keyword>
<evidence type="ECO:0000256" key="12">
    <source>
        <dbReference type="SAM" id="Phobius"/>
    </source>
</evidence>
<dbReference type="Pfam" id="PF00512">
    <property type="entry name" value="HisKA"/>
    <property type="match status" value="1"/>
</dbReference>
<comment type="catalytic activity">
    <reaction evidence="1">
        <text>ATP + protein L-histidine = ADP + protein N-phospho-L-histidine.</text>
        <dbReference type="EC" id="2.7.13.3"/>
    </reaction>
</comment>
<dbReference type="SUPFAM" id="SSF55874">
    <property type="entry name" value="ATPase domain of HSP90 chaperone/DNA topoisomerase II/histidine kinase"/>
    <property type="match status" value="1"/>
</dbReference>
<evidence type="ECO:0000256" key="1">
    <source>
        <dbReference type="ARBA" id="ARBA00000085"/>
    </source>
</evidence>
<reference evidence="15 16" key="1">
    <citation type="submission" date="2019-07" db="EMBL/GenBank/DDBJ databases">
        <authorList>
            <person name="Kim J."/>
        </authorList>
    </citation>
    <scope>NUCLEOTIDE SEQUENCE [LARGE SCALE GENOMIC DNA]</scope>
    <source>
        <strain evidence="15 16">N4</strain>
    </source>
</reference>
<dbReference type="Gene3D" id="3.30.565.10">
    <property type="entry name" value="Histidine kinase-like ATPase, C-terminal domain"/>
    <property type="match status" value="1"/>
</dbReference>
<dbReference type="Proteomes" id="UP000318102">
    <property type="component" value="Unassembled WGS sequence"/>
</dbReference>
<keyword evidence="8" id="KW-0418">Kinase</keyword>
<keyword evidence="12" id="KW-0812">Transmembrane</keyword>
<accession>A0A559IPZ3</accession>
<dbReference type="PANTHER" id="PTHR45453:SF3">
    <property type="entry name" value="HISTIDINE KINASE"/>
    <property type="match status" value="1"/>
</dbReference>
<organism evidence="15 16">
    <name type="scientific">Paenibacillus agilis</name>
    <dbReference type="NCBI Taxonomy" id="3020863"/>
    <lineage>
        <taxon>Bacteria</taxon>
        <taxon>Bacillati</taxon>
        <taxon>Bacillota</taxon>
        <taxon>Bacilli</taxon>
        <taxon>Bacillales</taxon>
        <taxon>Paenibacillaceae</taxon>
        <taxon>Paenibacillus</taxon>
    </lineage>
</organism>
<dbReference type="PRINTS" id="PR00344">
    <property type="entry name" value="BCTRLSENSOR"/>
</dbReference>
<dbReference type="Gene3D" id="1.10.287.130">
    <property type="match status" value="1"/>
</dbReference>
<dbReference type="Pfam" id="PF00672">
    <property type="entry name" value="HAMP"/>
    <property type="match status" value="1"/>
</dbReference>
<evidence type="ECO:0000259" key="13">
    <source>
        <dbReference type="PROSITE" id="PS50109"/>
    </source>
</evidence>
<proteinExistence type="predicted"/>
<evidence type="ECO:0000256" key="8">
    <source>
        <dbReference type="ARBA" id="ARBA00022777"/>
    </source>
</evidence>
<evidence type="ECO:0000256" key="11">
    <source>
        <dbReference type="ARBA" id="ARBA00023136"/>
    </source>
</evidence>
<name>A0A559IPZ3_9BACL</name>
<dbReference type="SMART" id="SM00388">
    <property type="entry name" value="HisKA"/>
    <property type="match status" value="1"/>
</dbReference>
<dbReference type="FunFam" id="1.10.287.130:FF:000001">
    <property type="entry name" value="Two-component sensor histidine kinase"/>
    <property type="match status" value="1"/>
</dbReference>
<dbReference type="GO" id="GO:0004721">
    <property type="term" value="F:phosphoprotein phosphatase activity"/>
    <property type="evidence" value="ECO:0007669"/>
    <property type="project" value="TreeGrafter"/>
</dbReference>
<dbReference type="SMART" id="SM00304">
    <property type="entry name" value="HAMP"/>
    <property type="match status" value="1"/>
</dbReference>
<keyword evidence="5" id="KW-0597">Phosphoprotein</keyword>
<evidence type="ECO:0000256" key="2">
    <source>
        <dbReference type="ARBA" id="ARBA00004651"/>
    </source>
</evidence>
<keyword evidence="10" id="KW-0902">Two-component regulatory system</keyword>
<evidence type="ECO:0000256" key="7">
    <source>
        <dbReference type="ARBA" id="ARBA00022741"/>
    </source>
</evidence>
<dbReference type="InterPro" id="IPR036890">
    <property type="entry name" value="HATPase_C_sf"/>
</dbReference>
<dbReference type="PANTHER" id="PTHR45453">
    <property type="entry name" value="PHOSPHATE REGULON SENSOR PROTEIN PHOR"/>
    <property type="match status" value="1"/>
</dbReference>
<dbReference type="SUPFAM" id="SSF158472">
    <property type="entry name" value="HAMP domain-like"/>
    <property type="match status" value="1"/>
</dbReference>